<organism evidence="2 3">
    <name type="scientific">Halopseudomonas oceani</name>
    <dbReference type="NCBI Taxonomy" id="1708783"/>
    <lineage>
        <taxon>Bacteria</taxon>
        <taxon>Pseudomonadati</taxon>
        <taxon>Pseudomonadota</taxon>
        <taxon>Gammaproteobacteria</taxon>
        <taxon>Pseudomonadales</taxon>
        <taxon>Pseudomonadaceae</taxon>
        <taxon>Halopseudomonas</taxon>
    </lineage>
</organism>
<evidence type="ECO:0000313" key="2">
    <source>
        <dbReference type="EMBL" id="POB02629.1"/>
    </source>
</evidence>
<keyword evidence="1" id="KW-0812">Transmembrane</keyword>
<comment type="caution">
    <text evidence="2">The sequence shown here is derived from an EMBL/GenBank/DDBJ whole genome shotgun (WGS) entry which is preliminary data.</text>
</comment>
<keyword evidence="1" id="KW-1133">Transmembrane helix</keyword>
<reference evidence="2 3" key="1">
    <citation type="submission" date="2018-01" db="EMBL/GenBank/DDBJ databases">
        <title>Draft genome of the type strain Pseudomonas oceani DSM 100277 isolated from the deep water in Okinawa trough, northwestern Pacific Ocean.</title>
        <authorList>
            <person name="Gomila M."/>
            <person name="Mulet M."/>
            <person name="Garcia-Valdes E."/>
            <person name="Lalucat J."/>
        </authorList>
    </citation>
    <scope>NUCLEOTIDE SEQUENCE [LARGE SCALE GENOMIC DNA]</scope>
    <source>
        <strain evidence="2 3">DSM 100277</strain>
    </source>
</reference>
<gene>
    <name evidence="2" type="ORF">C1949_13225</name>
</gene>
<dbReference type="AlphaFoldDB" id="A0A2P4ETN3"/>
<accession>A0A2P4ETN3</accession>
<dbReference type="Proteomes" id="UP000243451">
    <property type="component" value="Unassembled WGS sequence"/>
</dbReference>
<evidence type="ECO:0000313" key="3">
    <source>
        <dbReference type="Proteomes" id="UP000243451"/>
    </source>
</evidence>
<dbReference type="OrthoDB" id="7030240at2"/>
<dbReference type="Pfam" id="PF11293">
    <property type="entry name" value="DUF3094"/>
    <property type="match status" value="1"/>
</dbReference>
<protein>
    <submittedName>
        <fullName evidence="2">DUF3094 domain-containing protein</fullName>
    </submittedName>
</protein>
<sequence>MPSRLYPEDQKRVEEYLSSPVHRVERRPFRVWILIAIVVGSVVGLGLLSRLLAQFAVA</sequence>
<dbReference type="EMBL" id="PPSK01000012">
    <property type="protein sequence ID" value="POB02629.1"/>
    <property type="molecule type" value="Genomic_DNA"/>
</dbReference>
<dbReference type="InterPro" id="IPR021444">
    <property type="entry name" value="DUF3094"/>
</dbReference>
<keyword evidence="3" id="KW-1185">Reference proteome</keyword>
<proteinExistence type="predicted"/>
<evidence type="ECO:0000256" key="1">
    <source>
        <dbReference type="SAM" id="Phobius"/>
    </source>
</evidence>
<feature type="transmembrane region" description="Helical" evidence="1">
    <location>
        <begin position="31"/>
        <end position="53"/>
    </location>
</feature>
<name>A0A2P4ETN3_9GAMM</name>
<dbReference type="RefSeq" id="WP_104738939.1">
    <property type="nucleotide sequence ID" value="NZ_BMHR01000012.1"/>
</dbReference>
<keyword evidence="1" id="KW-0472">Membrane</keyword>